<keyword evidence="2" id="KW-1185">Reference proteome</keyword>
<proteinExistence type="predicted"/>
<evidence type="ECO:0000313" key="2">
    <source>
        <dbReference type="Proteomes" id="UP001597459"/>
    </source>
</evidence>
<dbReference type="EMBL" id="JBHULX010000033">
    <property type="protein sequence ID" value="MFD2592293.1"/>
    <property type="molecule type" value="Genomic_DNA"/>
</dbReference>
<sequence>MSKRKVVHISKQNSIRFAERIDWGVCGNYKTENNTLSHEENVYLPYTEIQQFQTCDSPITQIKTNYKNQEAFIVDRNGDETRLIVDQITSNQEIKDARDGILTGINQRAAIYFTSGKTYDYDTGVEKGVFDLNGKLPPYAIIGNYVSFFYVEQRYLPIIDIVYSDRDKAYAMVFDLFHLDPEETQKIKCIYDRLDYEVFEFTTNMAPYTNQEIRVKIELSDPEFGARTFLSELISVKNYQENTFELRAKSSTNNDMYYYSGIENKIRPSVRQKSAKVLDTQELHKTDTSSLLLDSEVYELIYLALEPVTTGMMRKIVQLLSLDEVFIDGVPCVKNESIDVSEVLGETNLYIIKATMLISRNTTQSVPSGSDFFGDLSEVPSLIDSDEGFIKQ</sequence>
<comment type="caution">
    <text evidence="1">The sequence shown here is derived from an EMBL/GenBank/DDBJ whole genome shotgun (WGS) entry which is preliminary data.</text>
</comment>
<accession>A0ABW5NCH4</accession>
<reference evidence="2" key="1">
    <citation type="journal article" date="2019" name="Int. J. Syst. Evol. Microbiol.">
        <title>The Global Catalogue of Microorganisms (GCM) 10K type strain sequencing project: providing services to taxonomists for standard genome sequencing and annotation.</title>
        <authorList>
            <consortium name="The Broad Institute Genomics Platform"/>
            <consortium name="The Broad Institute Genome Sequencing Center for Infectious Disease"/>
            <person name="Wu L."/>
            <person name="Ma J."/>
        </authorList>
    </citation>
    <scope>NUCLEOTIDE SEQUENCE [LARGE SCALE GENOMIC DNA]</scope>
    <source>
        <strain evidence="2">KCTC 42423</strain>
    </source>
</reference>
<gene>
    <name evidence="1" type="ORF">ACFSTE_15755</name>
</gene>
<organism evidence="1 2">
    <name type="scientific">Aquimarina hainanensis</name>
    <dbReference type="NCBI Taxonomy" id="1578017"/>
    <lineage>
        <taxon>Bacteria</taxon>
        <taxon>Pseudomonadati</taxon>
        <taxon>Bacteroidota</taxon>
        <taxon>Flavobacteriia</taxon>
        <taxon>Flavobacteriales</taxon>
        <taxon>Flavobacteriaceae</taxon>
        <taxon>Aquimarina</taxon>
    </lineage>
</organism>
<dbReference type="Proteomes" id="UP001597459">
    <property type="component" value="Unassembled WGS sequence"/>
</dbReference>
<protein>
    <submittedName>
        <fullName evidence="1">Uncharacterized protein</fullName>
    </submittedName>
</protein>
<name>A0ABW5NCH4_9FLAO</name>
<dbReference type="RefSeq" id="WP_378256698.1">
    <property type="nucleotide sequence ID" value="NZ_JBHSJV010000001.1"/>
</dbReference>
<evidence type="ECO:0000313" key="1">
    <source>
        <dbReference type="EMBL" id="MFD2592293.1"/>
    </source>
</evidence>